<dbReference type="Gene3D" id="3.30.200.20">
    <property type="entry name" value="Phosphorylase Kinase, domain 1"/>
    <property type="match status" value="1"/>
</dbReference>
<keyword evidence="3" id="KW-0436">Ligase</keyword>
<dbReference type="GO" id="GO:0004639">
    <property type="term" value="F:phosphoribosylaminoimidazolesuccinocarboxamide synthase activity"/>
    <property type="evidence" value="ECO:0007669"/>
    <property type="project" value="UniProtKB-EC"/>
</dbReference>
<evidence type="ECO:0000256" key="1">
    <source>
        <dbReference type="ARBA" id="ARBA00004672"/>
    </source>
</evidence>
<dbReference type="GO" id="GO:0006189">
    <property type="term" value="P:'de novo' IMP biosynthetic process"/>
    <property type="evidence" value="ECO:0007669"/>
    <property type="project" value="UniProtKB-UniPathway"/>
</dbReference>
<evidence type="ECO:0000313" key="9">
    <source>
        <dbReference type="Proteomes" id="UP000078200"/>
    </source>
</evidence>
<dbReference type="STRING" id="7395.A0A1A9UWR5"/>
<dbReference type="InterPro" id="IPR050089">
    <property type="entry name" value="SAICAR_synthetase"/>
</dbReference>
<dbReference type="Pfam" id="PF01259">
    <property type="entry name" value="SAICAR_synt"/>
    <property type="match status" value="2"/>
</dbReference>
<dbReference type="UniPathway" id="UPA00074">
    <property type="reaction ID" value="UER00131"/>
</dbReference>
<dbReference type="EnsemblMetazoa" id="GAUT018361-RA">
    <property type="protein sequence ID" value="GAUT018361-PA"/>
    <property type="gene ID" value="GAUT018361"/>
</dbReference>
<evidence type="ECO:0000313" key="8">
    <source>
        <dbReference type="EnsemblMetazoa" id="GAUT018361-PA"/>
    </source>
</evidence>
<dbReference type="InterPro" id="IPR028923">
    <property type="entry name" value="SAICAR_synt/ADE2_N"/>
</dbReference>
<name>A0A1A9UWR5_GLOAU</name>
<comment type="pathway">
    <text evidence="1">Purine metabolism; IMP biosynthesis via de novo pathway; 5-amino-1-(5-phospho-D-ribosyl)imidazole-4-carboxamide from 5-amino-1-(5-phospho-D-ribosyl)imidazole-4-carboxylate: step 1/2.</text>
</comment>
<evidence type="ECO:0000259" key="7">
    <source>
        <dbReference type="Pfam" id="PF01259"/>
    </source>
</evidence>
<dbReference type="Proteomes" id="UP000078200">
    <property type="component" value="Unassembled WGS sequence"/>
</dbReference>
<dbReference type="PANTHER" id="PTHR43599:SF3">
    <property type="entry name" value="SI:DKEY-6E2.2"/>
    <property type="match status" value="1"/>
</dbReference>
<keyword evidence="4" id="KW-0547">Nucleotide-binding</keyword>
<dbReference type="GO" id="GO:0005829">
    <property type="term" value="C:cytosol"/>
    <property type="evidence" value="ECO:0007669"/>
    <property type="project" value="TreeGrafter"/>
</dbReference>
<evidence type="ECO:0000256" key="6">
    <source>
        <dbReference type="ARBA" id="ARBA00022840"/>
    </source>
</evidence>
<reference evidence="8" key="1">
    <citation type="submission" date="2020-05" db="UniProtKB">
        <authorList>
            <consortium name="EnsemblMetazoa"/>
        </authorList>
    </citation>
    <scope>IDENTIFICATION</scope>
    <source>
        <strain evidence="8">TTRI</strain>
    </source>
</reference>
<dbReference type="VEuPathDB" id="VectorBase:GAUT018361"/>
<accession>A0A1A9UWR5</accession>
<evidence type="ECO:0000256" key="5">
    <source>
        <dbReference type="ARBA" id="ARBA00022755"/>
    </source>
</evidence>
<dbReference type="GO" id="GO:0005524">
    <property type="term" value="F:ATP binding"/>
    <property type="evidence" value="ECO:0007669"/>
    <property type="project" value="UniProtKB-KW"/>
</dbReference>
<feature type="domain" description="SAICAR synthetase/ADE2 N-terminal" evidence="7">
    <location>
        <begin position="91"/>
        <end position="138"/>
    </location>
</feature>
<dbReference type="AlphaFoldDB" id="A0A1A9UWR5"/>
<dbReference type="SUPFAM" id="SSF56104">
    <property type="entry name" value="SAICAR synthase-like"/>
    <property type="match status" value="1"/>
</dbReference>
<evidence type="ECO:0000256" key="2">
    <source>
        <dbReference type="ARBA" id="ARBA00012217"/>
    </source>
</evidence>
<organism evidence="8 9">
    <name type="scientific">Glossina austeni</name>
    <name type="common">Savannah tsetse fly</name>
    <dbReference type="NCBI Taxonomy" id="7395"/>
    <lineage>
        <taxon>Eukaryota</taxon>
        <taxon>Metazoa</taxon>
        <taxon>Ecdysozoa</taxon>
        <taxon>Arthropoda</taxon>
        <taxon>Hexapoda</taxon>
        <taxon>Insecta</taxon>
        <taxon>Pterygota</taxon>
        <taxon>Neoptera</taxon>
        <taxon>Endopterygota</taxon>
        <taxon>Diptera</taxon>
        <taxon>Brachycera</taxon>
        <taxon>Muscomorpha</taxon>
        <taxon>Hippoboscoidea</taxon>
        <taxon>Glossinidae</taxon>
        <taxon>Glossina</taxon>
    </lineage>
</organism>
<keyword evidence="5" id="KW-0658">Purine biosynthesis</keyword>
<sequence length="153" mass="17766">MTSRKQVYDLLEKPGPCSLLSKDRITVGDSVKAHDLQEKSEISNTTNTQVCEDGLRKTSWIQVFYSKKMSNDFPLRVTRRLVTGSYLKRNTGMEGQDDVDIMKKTTVLVFEHLQRAWNPRNYALIDMKVEFGVDEEGHFRFKSKHNFINLFSN</sequence>
<keyword evidence="6" id="KW-0067">ATP-binding</keyword>
<evidence type="ECO:0000256" key="3">
    <source>
        <dbReference type="ARBA" id="ARBA00022598"/>
    </source>
</evidence>
<protein>
    <recommendedName>
        <fullName evidence="2">phosphoribosylaminoimidazolesuccinocarboxamide synthase</fullName>
        <ecNumber evidence="2">6.3.2.6</ecNumber>
    </recommendedName>
</protein>
<dbReference type="PANTHER" id="PTHR43599">
    <property type="entry name" value="MULTIFUNCTIONAL PROTEIN ADE2"/>
    <property type="match status" value="1"/>
</dbReference>
<keyword evidence="9" id="KW-1185">Reference proteome</keyword>
<proteinExistence type="predicted"/>
<evidence type="ECO:0000256" key="4">
    <source>
        <dbReference type="ARBA" id="ARBA00022741"/>
    </source>
</evidence>
<dbReference type="Gene3D" id="3.30.470.20">
    <property type="entry name" value="ATP-grasp fold, B domain"/>
    <property type="match status" value="2"/>
</dbReference>
<feature type="domain" description="SAICAR synthetase/ADE2 N-terminal" evidence="7">
    <location>
        <begin position="5"/>
        <end position="90"/>
    </location>
</feature>
<dbReference type="EC" id="6.3.2.6" evidence="2"/>